<keyword evidence="10" id="KW-1185">Reference proteome</keyword>
<gene>
    <name evidence="9" type="ORF">CAP51_14965</name>
</gene>
<protein>
    <submittedName>
        <fullName evidence="9">Rhomboid family intramembrane serine protease</fullName>
    </submittedName>
</protein>
<evidence type="ECO:0000256" key="6">
    <source>
        <dbReference type="ARBA" id="ARBA00023136"/>
    </source>
</evidence>
<dbReference type="InterPro" id="IPR050925">
    <property type="entry name" value="Rhomboid_protease_S54"/>
</dbReference>
<evidence type="ECO:0000259" key="8">
    <source>
        <dbReference type="Pfam" id="PF01694"/>
    </source>
</evidence>
<dbReference type="Proteomes" id="UP000196536">
    <property type="component" value="Unassembled WGS sequence"/>
</dbReference>
<dbReference type="EMBL" id="NEXX01000006">
    <property type="protein sequence ID" value="OUY06009.1"/>
    <property type="molecule type" value="Genomic_DNA"/>
</dbReference>
<dbReference type="InterPro" id="IPR035952">
    <property type="entry name" value="Rhomboid-like_sf"/>
</dbReference>
<reference evidence="9 10" key="1">
    <citation type="submission" date="2017-05" db="EMBL/GenBank/DDBJ databases">
        <title>Acinetobacter populi ANC 5415 (= PBJ7), whole genome shotgun sequencing project.</title>
        <authorList>
            <person name="Nemec A."/>
            <person name="Radolfova-Krizova L."/>
        </authorList>
    </citation>
    <scope>NUCLEOTIDE SEQUENCE [LARGE SCALE GENOMIC DNA]</scope>
    <source>
        <strain evidence="9 10">PBJ7</strain>
    </source>
</reference>
<comment type="similarity">
    <text evidence="2">Belongs to the peptidase S54 family.</text>
</comment>
<evidence type="ECO:0000256" key="5">
    <source>
        <dbReference type="ARBA" id="ARBA00022989"/>
    </source>
</evidence>
<evidence type="ECO:0000256" key="3">
    <source>
        <dbReference type="ARBA" id="ARBA00022692"/>
    </source>
</evidence>
<keyword evidence="4" id="KW-0378">Hydrolase</keyword>
<dbReference type="AlphaFoldDB" id="A0A1Z9YV36"/>
<feature type="transmembrane region" description="Helical" evidence="7">
    <location>
        <begin position="81"/>
        <end position="101"/>
    </location>
</feature>
<keyword evidence="5 7" id="KW-1133">Transmembrane helix</keyword>
<accession>A0A1Z9YV36</accession>
<evidence type="ECO:0000256" key="7">
    <source>
        <dbReference type="SAM" id="Phobius"/>
    </source>
</evidence>
<feature type="transmembrane region" description="Helical" evidence="7">
    <location>
        <begin position="6"/>
        <end position="24"/>
    </location>
</feature>
<dbReference type="InterPro" id="IPR022764">
    <property type="entry name" value="Peptidase_S54_rhomboid_dom"/>
</dbReference>
<organism evidence="9 10">
    <name type="scientific">Acinetobacter populi</name>
    <dbReference type="NCBI Taxonomy" id="1582270"/>
    <lineage>
        <taxon>Bacteria</taxon>
        <taxon>Pseudomonadati</taxon>
        <taxon>Pseudomonadota</taxon>
        <taxon>Gammaproteobacteria</taxon>
        <taxon>Moraxellales</taxon>
        <taxon>Moraxellaceae</taxon>
        <taxon>Acinetobacter</taxon>
    </lineage>
</organism>
<keyword evidence="9" id="KW-0645">Protease</keyword>
<dbReference type="SUPFAM" id="SSF144091">
    <property type="entry name" value="Rhomboid-like"/>
    <property type="match status" value="1"/>
</dbReference>
<feature type="transmembrane region" description="Helical" evidence="7">
    <location>
        <begin position="173"/>
        <end position="198"/>
    </location>
</feature>
<feature type="domain" description="Peptidase S54 rhomboid" evidence="8">
    <location>
        <begin position="43"/>
        <end position="188"/>
    </location>
</feature>
<dbReference type="Pfam" id="PF01694">
    <property type="entry name" value="Rhomboid"/>
    <property type="match status" value="1"/>
</dbReference>
<sequence>MLGLPFNHTIAIIIITVVVSLLAFNQPKLMNRLIFWGPAIGRGQYDRFITYGFVHADGFHLLFNMITLFFFGSFIEQFYRQYAFDMGFALFYLGGLIVSILPTYFKHKNDVNYFSLGASGAVSAILFAFILFRPWNIIYVFFIPVPAIIFAVLYVAYSIWAERRGQSGINHGAHLWGAAYGIIVTIALQPQVLSIFLYQLTNPGFK</sequence>
<dbReference type="PANTHER" id="PTHR43731">
    <property type="entry name" value="RHOMBOID PROTEASE"/>
    <property type="match status" value="1"/>
</dbReference>
<dbReference type="OrthoDB" id="9813074at2"/>
<comment type="caution">
    <text evidence="9">The sequence shown here is derived from an EMBL/GenBank/DDBJ whole genome shotgun (WGS) entry which is preliminary data.</text>
</comment>
<evidence type="ECO:0000313" key="10">
    <source>
        <dbReference type="Proteomes" id="UP000196536"/>
    </source>
</evidence>
<keyword evidence="6 7" id="KW-0472">Membrane</keyword>
<evidence type="ECO:0000256" key="2">
    <source>
        <dbReference type="ARBA" id="ARBA00009045"/>
    </source>
</evidence>
<dbReference type="Gene3D" id="1.20.1540.10">
    <property type="entry name" value="Rhomboid-like"/>
    <property type="match status" value="1"/>
</dbReference>
<feature type="transmembrane region" description="Helical" evidence="7">
    <location>
        <begin position="48"/>
        <end position="75"/>
    </location>
</feature>
<evidence type="ECO:0000256" key="1">
    <source>
        <dbReference type="ARBA" id="ARBA00004141"/>
    </source>
</evidence>
<name>A0A1Z9YV36_9GAMM</name>
<proteinExistence type="inferred from homology"/>
<dbReference type="GO" id="GO:0016020">
    <property type="term" value="C:membrane"/>
    <property type="evidence" value="ECO:0007669"/>
    <property type="project" value="UniProtKB-SubCell"/>
</dbReference>
<comment type="subcellular location">
    <subcellularLocation>
        <location evidence="1">Membrane</location>
        <topology evidence="1">Multi-pass membrane protein</topology>
    </subcellularLocation>
</comment>
<evidence type="ECO:0000256" key="4">
    <source>
        <dbReference type="ARBA" id="ARBA00022801"/>
    </source>
</evidence>
<dbReference type="PANTHER" id="PTHR43731:SF14">
    <property type="entry name" value="PRESENILIN-ASSOCIATED RHOMBOID-LIKE PROTEIN, MITOCHONDRIAL"/>
    <property type="match status" value="1"/>
</dbReference>
<dbReference type="GO" id="GO:0004252">
    <property type="term" value="F:serine-type endopeptidase activity"/>
    <property type="evidence" value="ECO:0007669"/>
    <property type="project" value="InterPro"/>
</dbReference>
<dbReference type="RefSeq" id="WP_087621562.1">
    <property type="nucleotide sequence ID" value="NZ_JAKVJF010000014.1"/>
</dbReference>
<feature type="transmembrane region" description="Helical" evidence="7">
    <location>
        <begin position="138"/>
        <end position="161"/>
    </location>
</feature>
<evidence type="ECO:0000313" key="9">
    <source>
        <dbReference type="EMBL" id="OUY06009.1"/>
    </source>
</evidence>
<feature type="transmembrane region" description="Helical" evidence="7">
    <location>
        <begin position="113"/>
        <end position="132"/>
    </location>
</feature>
<dbReference type="GO" id="GO:0006508">
    <property type="term" value="P:proteolysis"/>
    <property type="evidence" value="ECO:0007669"/>
    <property type="project" value="UniProtKB-KW"/>
</dbReference>
<keyword evidence="3 7" id="KW-0812">Transmembrane</keyword>